<reference evidence="1" key="1">
    <citation type="journal article" date="2019" name="bioRxiv">
        <title>The Genome of the Zebra Mussel, Dreissena polymorpha: A Resource for Invasive Species Research.</title>
        <authorList>
            <person name="McCartney M.A."/>
            <person name="Auch B."/>
            <person name="Kono T."/>
            <person name="Mallez S."/>
            <person name="Zhang Y."/>
            <person name="Obille A."/>
            <person name="Becker A."/>
            <person name="Abrahante J.E."/>
            <person name="Garbe J."/>
            <person name="Badalamenti J.P."/>
            <person name="Herman A."/>
            <person name="Mangelson H."/>
            <person name="Liachko I."/>
            <person name="Sullivan S."/>
            <person name="Sone E.D."/>
            <person name="Koren S."/>
            <person name="Silverstein K.A.T."/>
            <person name="Beckman K.B."/>
            <person name="Gohl D.M."/>
        </authorList>
    </citation>
    <scope>NUCLEOTIDE SEQUENCE</scope>
    <source>
        <strain evidence="1">Duluth1</strain>
        <tissue evidence="1">Whole animal</tissue>
    </source>
</reference>
<dbReference type="EMBL" id="JAIWYP010000010">
    <property type="protein sequence ID" value="KAH3747050.1"/>
    <property type="molecule type" value="Genomic_DNA"/>
</dbReference>
<dbReference type="AlphaFoldDB" id="A0A9D4DEK8"/>
<evidence type="ECO:0000313" key="2">
    <source>
        <dbReference type="Proteomes" id="UP000828390"/>
    </source>
</evidence>
<dbReference type="Proteomes" id="UP000828390">
    <property type="component" value="Unassembled WGS sequence"/>
</dbReference>
<protein>
    <submittedName>
        <fullName evidence="1">Uncharacterized protein</fullName>
    </submittedName>
</protein>
<evidence type="ECO:0000313" key="1">
    <source>
        <dbReference type="EMBL" id="KAH3747050.1"/>
    </source>
</evidence>
<proteinExistence type="predicted"/>
<keyword evidence="2" id="KW-1185">Reference proteome</keyword>
<comment type="caution">
    <text evidence="1">The sequence shown here is derived from an EMBL/GenBank/DDBJ whole genome shotgun (WGS) entry which is preliminary data.</text>
</comment>
<gene>
    <name evidence="1" type="ORF">DPMN_181471</name>
</gene>
<name>A0A9D4DEK8_DREPO</name>
<reference evidence="1" key="2">
    <citation type="submission" date="2020-11" db="EMBL/GenBank/DDBJ databases">
        <authorList>
            <person name="McCartney M.A."/>
            <person name="Auch B."/>
            <person name="Kono T."/>
            <person name="Mallez S."/>
            <person name="Becker A."/>
            <person name="Gohl D.M."/>
            <person name="Silverstein K.A.T."/>
            <person name="Koren S."/>
            <person name="Bechman K.B."/>
            <person name="Herman A."/>
            <person name="Abrahante J.E."/>
            <person name="Garbe J."/>
        </authorList>
    </citation>
    <scope>NUCLEOTIDE SEQUENCE</scope>
    <source>
        <strain evidence="1">Duluth1</strain>
        <tissue evidence="1">Whole animal</tissue>
    </source>
</reference>
<sequence>MDSEDEVECDNPTEIQEELQNKRFSKYCDMSSTSEWARSSNKKYIKHCTSRRPDTYNILQAARMGGTLLPKAFLSSGLNAFNTNRSVKLSLKNTSTRD</sequence>
<organism evidence="1 2">
    <name type="scientific">Dreissena polymorpha</name>
    <name type="common">Zebra mussel</name>
    <name type="synonym">Mytilus polymorpha</name>
    <dbReference type="NCBI Taxonomy" id="45954"/>
    <lineage>
        <taxon>Eukaryota</taxon>
        <taxon>Metazoa</taxon>
        <taxon>Spiralia</taxon>
        <taxon>Lophotrochozoa</taxon>
        <taxon>Mollusca</taxon>
        <taxon>Bivalvia</taxon>
        <taxon>Autobranchia</taxon>
        <taxon>Heteroconchia</taxon>
        <taxon>Euheterodonta</taxon>
        <taxon>Imparidentia</taxon>
        <taxon>Neoheterodontei</taxon>
        <taxon>Myida</taxon>
        <taxon>Dreissenoidea</taxon>
        <taxon>Dreissenidae</taxon>
        <taxon>Dreissena</taxon>
    </lineage>
</organism>
<accession>A0A9D4DEK8</accession>